<organism evidence="1 4">
    <name type="scientific">Pseudoalteromonas aurantia</name>
    <dbReference type="NCBI Taxonomy" id="43654"/>
    <lineage>
        <taxon>Bacteria</taxon>
        <taxon>Pseudomonadati</taxon>
        <taxon>Pseudomonadota</taxon>
        <taxon>Gammaproteobacteria</taxon>
        <taxon>Alteromonadales</taxon>
        <taxon>Pseudoalteromonadaceae</taxon>
        <taxon>Pseudoalteromonas</taxon>
    </lineage>
</organism>
<evidence type="ECO:0000313" key="4">
    <source>
        <dbReference type="Proteomes" id="UP000307217"/>
    </source>
</evidence>
<sequence length="60" mass="6835">MNDQFTDVTVNLTLAQQNNVRFDVTLGRLINNNTIALEIMNTHDGYAHLKLAIFESDNQQ</sequence>
<dbReference type="AlphaFoldDB" id="A0A5S3V7H5"/>
<name>A0A5S3V7H5_9GAMM</name>
<dbReference type="Proteomes" id="UP000307164">
    <property type="component" value="Unassembled WGS sequence"/>
</dbReference>
<protein>
    <submittedName>
        <fullName evidence="1">Uncharacterized protein</fullName>
    </submittedName>
</protein>
<reference evidence="3 4" key="2">
    <citation type="submission" date="2019-06" db="EMBL/GenBank/DDBJ databases">
        <title>Co-occurence of chitin degradation, pigmentation and bioactivity in marine Pseudoalteromonas.</title>
        <authorList>
            <person name="Sonnenschein E.C."/>
            <person name="Bech P.K."/>
        </authorList>
    </citation>
    <scope>NUCLEOTIDE SEQUENCE [LARGE SCALE GENOMIC DNA]</scope>
    <source>
        <strain evidence="4">S3790</strain>
        <strain evidence="2 3">S3895</strain>
    </source>
</reference>
<accession>A0A5S3V7H5</accession>
<evidence type="ECO:0000313" key="2">
    <source>
        <dbReference type="EMBL" id="TMO73282.1"/>
    </source>
</evidence>
<dbReference type="EMBL" id="PNBX01000055">
    <property type="protein sequence ID" value="TMO67509.1"/>
    <property type="molecule type" value="Genomic_DNA"/>
</dbReference>
<proteinExistence type="predicted"/>
<dbReference type="OrthoDB" id="6288542at2"/>
<dbReference type="EMBL" id="PNBW01000062">
    <property type="protein sequence ID" value="TMO73282.1"/>
    <property type="molecule type" value="Genomic_DNA"/>
</dbReference>
<evidence type="ECO:0000313" key="3">
    <source>
        <dbReference type="Proteomes" id="UP000307164"/>
    </source>
</evidence>
<keyword evidence="3" id="KW-1185">Reference proteome</keyword>
<dbReference type="RefSeq" id="WP_138592310.1">
    <property type="nucleotide sequence ID" value="NZ_PNBW01000062.1"/>
</dbReference>
<dbReference type="Proteomes" id="UP000307217">
    <property type="component" value="Unassembled WGS sequence"/>
</dbReference>
<gene>
    <name evidence="1" type="ORF">CWC19_13265</name>
    <name evidence="2" type="ORF">CWC20_13265</name>
</gene>
<reference evidence="3 4" key="1">
    <citation type="submission" date="2018-01" db="EMBL/GenBank/DDBJ databases">
        <authorList>
            <person name="Paulsen S."/>
            <person name="Gram L.K."/>
        </authorList>
    </citation>
    <scope>NUCLEOTIDE SEQUENCE [LARGE SCALE GENOMIC DNA]</scope>
    <source>
        <strain evidence="1 4">S3790</strain>
        <strain evidence="2 3">S3895</strain>
    </source>
</reference>
<comment type="caution">
    <text evidence="1">The sequence shown here is derived from an EMBL/GenBank/DDBJ whole genome shotgun (WGS) entry which is preliminary data.</text>
</comment>
<reference evidence="1" key="3">
    <citation type="submission" date="2019-09" db="EMBL/GenBank/DDBJ databases">
        <title>Co-occurence of chitin degradation, pigmentation and bioactivity in marine Pseudoalteromonas.</title>
        <authorList>
            <person name="Sonnenschein E.C."/>
            <person name="Bech P.K."/>
        </authorList>
    </citation>
    <scope>NUCLEOTIDE SEQUENCE</scope>
    <source>
        <strain evidence="1">S3790</strain>
    </source>
</reference>
<evidence type="ECO:0000313" key="1">
    <source>
        <dbReference type="EMBL" id="TMO67509.1"/>
    </source>
</evidence>